<gene>
    <name evidence="9" type="primary">trpD</name>
    <name evidence="12" type="ORF">FHU35_14453</name>
</gene>
<comment type="function">
    <text evidence="9">Catalyzes the transfer of the phosphoribosyl group of 5-phosphorylribose-1-pyrophosphate (PRPP) to anthranilate to yield N-(5'-phosphoribosyl)-anthranilate (PRA).</text>
</comment>
<dbReference type="InterPro" id="IPR017459">
    <property type="entry name" value="Glycosyl_Trfase_fam3_N_dom"/>
</dbReference>
<reference evidence="12 13" key="1">
    <citation type="submission" date="2019-06" db="EMBL/GenBank/DDBJ databases">
        <title>Sequencing the genomes of 1000 actinobacteria strains.</title>
        <authorList>
            <person name="Klenk H.-P."/>
        </authorList>
    </citation>
    <scope>NUCLEOTIDE SEQUENCE [LARGE SCALE GENOMIC DNA]</scope>
    <source>
        <strain evidence="12 13">DSM 46699</strain>
    </source>
</reference>
<evidence type="ECO:0000256" key="6">
    <source>
        <dbReference type="ARBA" id="ARBA00023141"/>
    </source>
</evidence>
<dbReference type="GO" id="GO:0000162">
    <property type="term" value="P:L-tryptophan biosynthetic process"/>
    <property type="evidence" value="ECO:0007669"/>
    <property type="project" value="UniProtKB-UniRule"/>
</dbReference>
<dbReference type="EMBL" id="VIWX01000004">
    <property type="protein sequence ID" value="TWF94171.1"/>
    <property type="molecule type" value="Genomic_DNA"/>
</dbReference>
<evidence type="ECO:0000256" key="5">
    <source>
        <dbReference type="ARBA" id="ARBA00022822"/>
    </source>
</evidence>
<protein>
    <recommendedName>
        <fullName evidence="9">Anthranilate phosphoribosyltransferase</fullName>
        <ecNumber evidence="9">2.4.2.18</ecNumber>
    </recommendedName>
</protein>
<evidence type="ECO:0000256" key="4">
    <source>
        <dbReference type="ARBA" id="ARBA00022679"/>
    </source>
</evidence>
<comment type="caution">
    <text evidence="9">Lacks conserved residue(s) required for the propagation of feature annotation.</text>
</comment>
<keyword evidence="9" id="KW-0479">Metal-binding</keyword>
<dbReference type="PANTHER" id="PTHR43285">
    <property type="entry name" value="ANTHRANILATE PHOSPHORIBOSYLTRANSFERASE"/>
    <property type="match status" value="1"/>
</dbReference>
<dbReference type="InterPro" id="IPR036320">
    <property type="entry name" value="Glycosyl_Trfase_fam3_N_dom_sf"/>
</dbReference>
<keyword evidence="3 9" id="KW-0328">Glycosyltransferase</keyword>
<dbReference type="EC" id="2.4.2.18" evidence="9"/>
<feature type="binding site" evidence="9">
    <location>
        <begin position="88"/>
        <end position="89"/>
    </location>
    <ligand>
        <name>5-phospho-alpha-D-ribose 1-diphosphate</name>
        <dbReference type="ChEBI" id="CHEBI:58017"/>
    </ligand>
</feature>
<comment type="catalytic activity">
    <reaction evidence="7 9">
        <text>N-(5-phospho-beta-D-ribosyl)anthranilate + diphosphate = 5-phospho-alpha-D-ribose 1-diphosphate + anthranilate</text>
        <dbReference type="Rhea" id="RHEA:11768"/>
        <dbReference type="ChEBI" id="CHEBI:16567"/>
        <dbReference type="ChEBI" id="CHEBI:18277"/>
        <dbReference type="ChEBI" id="CHEBI:33019"/>
        <dbReference type="ChEBI" id="CHEBI:58017"/>
        <dbReference type="EC" id="2.4.2.18"/>
    </reaction>
</comment>
<dbReference type="SUPFAM" id="SSF47648">
    <property type="entry name" value="Nucleoside phosphorylase/phosphoribosyltransferase N-terminal domain"/>
    <property type="match status" value="1"/>
</dbReference>
<dbReference type="InterPro" id="IPR000312">
    <property type="entry name" value="Glycosyl_Trfase_fam3"/>
</dbReference>
<dbReference type="GO" id="GO:0000287">
    <property type="term" value="F:magnesium ion binding"/>
    <property type="evidence" value="ECO:0007669"/>
    <property type="project" value="UniProtKB-UniRule"/>
</dbReference>
<keyword evidence="5 9" id="KW-0822">Tryptophan biosynthesis</keyword>
<evidence type="ECO:0000256" key="3">
    <source>
        <dbReference type="ARBA" id="ARBA00022676"/>
    </source>
</evidence>
<dbReference type="Pfam" id="PF02885">
    <property type="entry name" value="Glycos_trans_3N"/>
    <property type="match status" value="1"/>
</dbReference>
<feature type="binding site" evidence="9">
    <location>
        <position position="230"/>
    </location>
    <ligand>
        <name>Mg(2+)</name>
        <dbReference type="ChEBI" id="CHEBI:18420"/>
        <label>2</label>
    </ligand>
</feature>
<accession>A0A561U494</accession>
<comment type="similarity">
    <text evidence="9">Belongs to the anthranilate phosphoribosyltransferase family.</text>
</comment>
<feature type="binding site" evidence="9">
    <location>
        <position position="116"/>
    </location>
    <ligand>
        <name>anthranilate</name>
        <dbReference type="ChEBI" id="CHEBI:16567"/>
        <label>1</label>
    </ligand>
</feature>
<evidence type="ECO:0000259" key="11">
    <source>
        <dbReference type="Pfam" id="PF02885"/>
    </source>
</evidence>
<keyword evidence="9" id="KW-0460">Magnesium</keyword>
<comment type="pathway">
    <text evidence="1 9">Amino-acid biosynthesis; L-tryptophan biosynthesis; L-tryptophan from chorismate: step 2/5.</text>
</comment>
<feature type="domain" description="Glycosyl transferase family 3 N-terminal" evidence="11">
    <location>
        <begin position="11"/>
        <end position="71"/>
    </location>
</feature>
<comment type="similarity">
    <text evidence="8">In the C-terminal section; belongs to the anthranilate phosphoribosyltransferase family.</text>
</comment>
<comment type="cofactor">
    <cofactor evidence="9">
        <name>Mg(2+)</name>
        <dbReference type="ChEBI" id="CHEBI:18420"/>
    </cofactor>
    <text evidence="9">Binds 2 magnesium ions per monomer.</text>
</comment>
<evidence type="ECO:0000256" key="8">
    <source>
        <dbReference type="ARBA" id="ARBA00061188"/>
    </source>
</evidence>
<keyword evidence="6 9" id="KW-0057">Aromatic amino acid biosynthesis</keyword>
<feature type="binding site" evidence="9">
    <location>
        <position position="85"/>
    </location>
    <ligand>
        <name>anthranilate</name>
        <dbReference type="ChEBI" id="CHEBI:16567"/>
        <label>1</label>
    </ligand>
</feature>
<dbReference type="NCBIfam" id="TIGR01245">
    <property type="entry name" value="trpD"/>
    <property type="match status" value="1"/>
</dbReference>
<dbReference type="InterPro" id="IPR005940">
    <property type="entry name" value="Anthranilate_Pribosyl_Tfrase"/>
</dbReference>
<evidence type="ECO:0000256" key="7">
    <source>
        <dbReference type="ARBA" id="ARBA00052328"/>
    </source>
</evidence>
<dbReference type="PANTHER" id="PTHR43285:SF2">
    <property type="entry name" value="ANTHRANILATE PHOSPHORIBOSYLTRANSFERASE"/>
    <property type="match status" value="1"/>
</dbReference>
<keyword evidence="2 9" id="KW-0028">Amino-acid biosynthesis</keyword>
<evidence type="ECO:0000256" key="9">
    <source>
        <dbReference type="HAMAP-Rule" id="MF_00211"/>
    </source>
</evidence>
<dbReference type="Pfam" id="PF00591">
    <property type="entry name" value="Glycos_transf_3"/>
    <property type="match status" value="1"/>
</dbReference>
<name>A0A561U494_9PSEU</name>
<keyword evidence="13" id="KW-1185">Reference proteome</keyword>
<sequence length="347" mass="35531">MGTMAGSWAGLLGSLVAGTDLSAEDTAWAMDLIMSGEATPAQVAGFVVALRAKGETSAEVRGMADAMLEHARTLDITQRAVDIVGTGGDRSGSVNISTMSSIVLAASGVTVVKHGNRAASSKCGTADVLEELGVAIDLPPAAVTRCVEEVGIGFCFAPVFHPAFKHAGAPRREIGIPTAFNVLGPLTNPARPAAGLIGCADRRMAPVVAEVFAARGNDALVVRGDDGMDEITTTAASTVWVVNDGTVREDVLDPQDFGISRSRPEDLQGGDARVNAKAVRDLLAGDTGPVRDAVLVNAAGACVAYDGPGADLQTQFHSGLQRVAEAIDSGAAAALLDSWTTLSAELR</sequence>
<dbReference type="InterPro" id="IPR035902">
    <property type="entry name" value="Nuc_phospho_transferase"/>
</dbReference>
<dbReference type="SUPFAM" id="SSF52418">
    <property type="entry name" value="Nucleoside phosphorylase/phosphoribosyltransferase catalytic domain"/>
    <property type="match status" value="1"/>
</dbReference>
<feature type="binding site" evidence="9">
    <location>
        <position position="125"/>
    </location>
    <ligand>
        <name>5-phospho-alpha-D-ribose 1-diphosphate</name>
        <dbReference type="ChEBI" id="CHEBI:58017"/>
    </ligand>
</feature>
<dbReference type="FunFam" id="3.40.1030.10:FF:000002">
    <property type="entry name" value="Anthranilate phosphoribosyltransferase"/>
    <property type="match status" value="1"/>
</dbReference>
<feature type="binding site" evidence="9">
    <location>
        <position position="171"/>
    </location>
    <ligand>
        <name>anthranilate</name>
        <dbReference type="ChEBI" id="CHEBI:16567"/>
        <label>2</label>
    </ligand>
</feature>
<organism evidence="12 13">
    <name type="scientific">Saccharopolyspora dendranthemae</name>
    <dbReference type="NCBI Taxonomy" id="1181886"/>
    <lineage>
        <taxon>Bacteria</taxon>
        <taxon>Bacillati</taxon>
        <taxon>Actinomycetota</taxon>
        <taxon>Actinomycetes</taxon>
        <taxon>Pseudonocardiales</taxon>
        <taxon>Pseudonocardiaceae</taxon>
        <taxon>Saccharopolyspora</taxon>
    </lineage>
</organism>
<dbReference type="UniPathway" id="UPA00035">
    <property type="reaction ID" value="UER00041"/>
</dbReference>
<feature type="binding site" evidence="9">
    <location>
        <position position="93"/>
    </location>
    <ligand>
        <name>5-phospho-alpha-D-ribose 1-diphosphate</name>
        <dbReference type="ChEBI" id="CHEBI:58017"/>
    </ligand>
</feature>
<feature type="binding site" evidence="9">
    <location>
        <position position="230"/>
    </location>
    <ligand>
        <name>Mg(2+)</name>
        <dbReference type="ChEBI" id="CHEBI:18420"/>
        <label>1</label>
    </ligand>
</feature>
<feature type="domain" description="Glycosyl transferase family 3" evidence="10">
    <location>
        <begin position="78"/>
        <end position="332"/>
    </location>
</feature>
<dbReference type="GO" id="GO:0005829">
    <property type="term" value="C:cytosol"/>
    <property type="evidence" value="ECO:0007669"/>
    <property type="project" value="TreeGrafter"/>
</dbReference>
<evidence type="ECO:0000256" key="2">
    <source>
        <dbReference type="ARBA" id="ARBA00022605"/>
    </source>
</evidence>
<feature type="binding site" evidence="9">
    <location>
        <begin position="95"/>
        <end position="98"/>
    </location>
    <ligand>
        <name>5-phospho-alpha-D-ribose 1-diphosphate</name>
        <dbReference type="ChEBI" id="CHEBI:58017"/>
    </ligand>
</feature>
<dbReference type="OrthoDB" id="9806430at2"/>
<proteinExistence type="inferred from homology"/>
<dbReference type="Proteomes" id="UP000316184">
    <property type="component" value="Unassembled WGS sequence"/>
</dbReference>
<evidence type="ECO:0000313" key="13">
    <source>
        <dbReference type="Proteomes" id="UP000316184"/>
    </source>
</evidence>
<dbReference type="AlphaFoldDB" id="A0A561U494"/>
<evidence type="ECO:0000256" key="1">
    <source>
        <dbReference type="ARBA" id="ARBA00004907"/>
    </source>
</evidence>
<dbReference type="HAMAP" id="MF_00211">
    <property type="entry name" value="TrpD"/>
    <property type="match status" value="1"/>
</dbReference>
<comment type="caution">
    <text evidence="12">The sequence shown here is derived from an EMBL/GenBank/DDBJ whole genome shotgun (WGS) entry which is preliminary data.</text>
</comment>
<feature type="binding site" evidence="9">
    <location>
        <position position="97"/>
    </location>
    <ligand>
        <name>Mg(2+)</name>
        <dbReference type="ChEBI" id="CHEBI:18420"/>
        <label>1</label>
    </ligand>
</feature>
<dbReference type="Gene3D" id="1.20.970.10">
    <property type="entry name" value="Transferase, Pyrimidine Nucleoside Phosphorylase, Chain C"/>
    <property type="match status" value="1"/>
</dbReference>
<feature type="binding site" evidence="9">
    <location>
        <position position="85"/>
    </location>
    <ligand>
        <name>5-phospho-alpha-D-ribose 1-diphosphate</name>
        <dbReference type="ChEBI" id="CHEBI:58017"/>
    </ligand>
</feature>
<evidence type="ECO:0000259" key="10">
    <source>
        <dbReference type="Pfam" id="PF00591"/>
    </source>
</evidence>
<feature type="binding site" evidence="9">
    <location>
        <begin position="113"/>
        <end position="121"/>
    </location>
    <ligand>
        <name>5-phospho-alpha-D-ribose 1-diphosphate</name>
        <dbReference type="ChEBI" id="CHEBI:58017"/>
    </ligand>
</feature>
<keyword evidence="4 9" id="KW-0808">Transferase</keyword>
<comment type="subunit">
    <text evidence="9">Homodimer.</text>
</comment>
<dbReference type="GO" id="GO:0004048">
    <property type="term" value="F:anthranilate phosphoribosyltransferase activity"/>
    <property type="evidence" value="ECO:0007669"/>
    <property type="project" value="UniProtKB-UniRule"/>
</dbReference>
<evidence type="ECO:0000313" key="12">
    <source>
        <dbReference type="EMBL" id="TWF94171.1"/>
    </source>
</evidence>
<dbReference type="Gene3D" id="3.40.1030.10">
    <property type="entry name" value="Nucleoside phosphorylase/phosphoribosyltransferase catalytic domain"/>
    <property type="match status" value="1"/>
</dbReference>
<feature type="binding site" evidence="9">
    <location>
        <position position="229"/>
    </location>
    <ligand>
        <name>Mg(2+)</name>
        <dbReference type="ChEBI" id="CHEBI:18420"/>
        <label>2</label>
    </ligand>
</feature>